<dbReference type="AlphaFoldDB" id="A0A445F0Q0"/>
<evidence type="ECO:0000313" key="3">
    <source>
        <dbReference type="EMBL" id="RZB42405.1"/>
    </source>
</evidence>
<dbReference type="PANTHER" id="PTHR28632">
    <property type="entry name" value="TRANSLATION MACHINERY-ASSOCIATED PROTEIN 7"/>
    <property type="match status" value="1"/>
</dbReference>
<dbReference type="EMBL" id="QZWG01000020">
    <property type="protein sequence ID" value="RZB42405.1"/>
    <property type="molecule type" value="Genomic_DNA"/>
</dbReference>
<gene>
    <name evidence="3" type="ORF">D0Y65_053125</name>
</gene>
<keyword evidence="4" id="KW-1185">Reference proteome</keyword>
<comment type="caution">
    <text evidence="3">The sequence shown here is derived from an EMBL/GenBank/DDBJ whole genome shotgun (WGS) entry which is preliminary data.</text>
</comment>
<feature type="domain" description="Factor of DNA methylation 1-5/IDN2" evidence="2">
    <location>
        <begin position="96"/>
        <end position="146"/>
    </location>
</feature>
<evidence type="ECO:0000313" key="4">
    <source>
        <dbReference type="Proteomes" id="UP000289340"/>
    </source>
</evidence>
<evidence type="ECO:0000259" key="2">
    <source>
        <dbReference type="Pfam" id="PF03469"/>
    </source>
</evidence>
<dbReference type="Pfam" id="PF09072">
    <property type="entry name" value="TMA7"/>
    <property type="match status" value="1"/>
</dbReference>
<dbReference type="InterPro" id="IPR015157">
    <property type="entry name" value="TMA7"/>
</dbReference>
<dbReference type="InterPro" id="IPR005379">
    <property type="entry name" value="FDM1-5/IDN2_XH"/>
</dbReference>
<dbReference type="Proteomes" id="UP000289340">
    <property type="component" value="Chromosome 20"/>
</dbReference>
<accession>A0A445F0Q0</accession>
<organism evidence="3 4">
    <name type="scientific">Glycine soja</name>
    <name type="common">Wild soybean</name>
    <dbReference type="NCBI Taxonomy" id="3848"/>
    <lineage>
        <taxon>Eukaryota</taxon>
        <taxon>Viridiplantae</taxon>
        <taxon>Streptophyta</taxon>
        <taxon>Embryophyta</taxon>
        <taxon>Tracheophyta</taxon>
        <taxon>Spermatophyta</taxon>
        <taxon>Magnoliopsida</taxon>
        <taxon>eudicotyledons</taxon>
        <taxon>Gunneridae</taxon>
        <taxon>Pentapetalae</taxon>
        <taxon>rosids</taxon>
        <taxon>fabids</taxon>
        <taxon>Fabales</taxon>
        <taxon>Fabaceae</taxon>
        <taxon>Papilionoideae</taxon>
        <taxon>50 kb inversion clade</taxon>
        <taxon>NPAAA clade</taxon>
        <taxon>indigoferoid/millettioid clade</taxon>
        <taxon>Phaseoleae</taxon>
        <taxon>Glycine</taxon>
        <taxon>Glycine subgen. Soja</taxon>
    </lineage>
</organism>
<evidence type="ECO:0000256" key="1">
    <source>
        <dbReference type="SAM" id="MobiDB-lite"/>
    </source>
</evidence>
<name>A0A445F0Q0_GLYSO</name>
<reference evidence="3 4" key="1">
    <citation type="submission" date="2018-09" db="EMBL/GenBank/DDBJ databases">
        <title>A high-quality reference genome of wild soybean provides a powerful tool to mine soybean genomes.</title>
        <authorList>
            <person name="Xie M."/>
            <person name="Chung C.Y.L."/>
            <person name="Li M.-W."/>
            <person name="Wong F.-L."/>
            <person name="Chan T.-F."/>
            <person name="Lam H.-M."/>
        </authorList>
    </citation>
    <scope>NUCLEOTIDE SEQUENCE [LARGE SCALE GENOMIC DNA]</scope>
    <source>
        <strain evidence="4">cv. W05</strain>
        <tissue evidence="3">Hypocotyl of etiolated seedlings</tissue>
    </source>
</reference>
<dbReference type="Pfam" id="PF03469">
    <property type="entry name" value="XH"/>
    <property type="match status" value="1"/>
</dbReference>
<protein>
    <recommendedName>
        <fullName evidence="2">Factor of DNA methylation 1-5/IDN2 domain-containing protein</fullName>
    </recommendedName>
</protein>
<sequence>MSTKQGGKAKPLKKPKSDKKDYDEVDMANIQKNKEEEKVRYCIALKELKAKAQHKGSFGGFDVAISMKLWHLQAFTQTFRESKPEDSVHLSDGNKNFEILFCVSRFPLEEAGTKGVELCSLWQENMKNSAWHPFKVVTVDDKAESLLTPVVISSETPTRRSSSLVPGGIGLQPISDDGKHDLELGVVSGVGVEEFLGLLIKFLGLDAFMDEEGSVITMIDDEVGSSAGDPVEGTLGAIVAAAWSWVEKMLQEHRCGPTKGH</sequence>
<feature type="region of interest" description="Disordered" evidence="1">
    <location>
        <begin position="1"/>
        <end position="24"/>
    </location>
</feature>
<proteinExistence type="predicted"/>